<protein>
    <submittedName>
        <fullName evidence="1">Uncharacterized protein</fullName>
    </submittedName>
</protein>
<reference evidence="1 2" key="1">
    <citation type="submission" date="2016-11" db="EMBL/GenBank/DDBJ databases">
        <authorList>
            <person name="Jaros S."/>
            <person name="Januszkiewicz K."/>
            <person name="Wedrychowicz H."/>
        </authorList>
    </citation>
    <scope>NUCLEOTIDE SEQUENCE [LARGE SCALE GENOMIC DNA]</scope>
    <source>
        <strain evidence="1 2">CECT 7868</strain>
    </source>
</reference>
<dbReference type="AlphaFoldDB" id="A0A1M5ZEV2"/>
<accession>A0A1M5ZEV2</accession>
<evidence type="ECO:0000313" key="2">
    <source>
        <dbReference type="Proteomes" id="UP000184608"/>
    </source>
</evidence>
<gene>
    <name evidence="1" type="ORF">VA7868_02635</name>
</gene>
<organism evidence="1 2">
    <name type="scientific">Vibrio aerogenes CECT 7868</name>
    <dbReference type="NCBI Taxonomy" id="1216006"/>
    <lineage>
        <taxon>Bacteria</taxon>
        <taxon>Pseudomonadati</taxon>
        <taxon>Pseudomonadota</taxon>
        <taxon>Gammaproteobacteria</taxon>
        <taxon>Vibrionales</taxon>
        <taxon>Vibrionaceae</taxon>
        <taxon>Vibrio</taxon>
    </lineage>
</organism>
<name>A0A1M5ZEV2_9VIBR</name>
<dbReference type="STRING" id="1216006.VA7868_02635"/>
<proteinExistence type="predicted"/>
<sequence>MLKKIKKIHSGGLHQTQEYALEIINNHVEIGIETTDELLLLSDYLYDLYLKNNNDIQK</sequence>
<dbReference type="EMBL" id="FQXZ01000029">
    <property type="protein sequence ID" value="SHI22689.1"/>
    <property type="molecule type" value="Genomic_DNA"/>
</dbReference>
<evidence type="ECO:0000313" key="1">
    <source>
        <dbReference type="EMBL" id="SHI22689.1"/>
    </source>
</evidence>
<keyword evidence="2" id="KW-1185">Reference proteome</keyword>
<dbReference type="Proteomes" id="UP000184608">
    <property type="component" value="Unassembled WGS sequence"/>
</dbReference>